<comment type="similarity">
    <text evidence="3">Belongs to the polysaccharide lyase 4 family.</text>
</comment>
<dbReference type="InterPro" id="IPR013784">
    <property type="entry name" value="Carb-bd-like_fold"/>
</dbReference>
<evidence type="ECO:0000256" key="1">
    <source>
        <dbReference type="ARBA" id="ARBA00001324"/>
    </source>
</evidence>
<evidence type="ECO:0000256" key="10">
    <source>
        <dbReference type="SAM" id="SignalP"/>
    </source>
</evidence>
<evidence type="ECO:0000256" key="6">
    <source>
        <dbReference type="ARBA" id="ARBA00022729"/>
    </source>
</evidence>
<evidence type="ECO:0000313" key="14">
    <source>
        <dbReference type="Proteomes" id="UP000298061"/>
    </source>
</evidence>
<dbReference type="AlphaFoldDB" id="A0A4Z0A0R7"/>
<dbReference type="SUPFAM" id="SSF49785">
    <property type="entry name" value="Galactose-binding domain-like"/>
    <property type="match status" value="1"/>
</dbReference>
<dbReference type="Gene3D" id="2.60.120.260">
    <property type="entry name" value="Galactose-binding domain-like"/>
    <property type="match status" value="1"/>
</dbReference>
<comment type="caution">
    <text evidence="13">The sequence shown here is derived from an EMBL/GenBank/DDBJ whole genome shotgun (WGS) entry which is preliminary data.</text>
</comment>
<dbReference type="SUPFAM" id="SSF74650">
    <property type="entry name" value="Galactose mutarotase-like"/>
    <property type="match status" value="1"/>
</dbReference>
<dbReference type="PANTHER" id="PTHR32018:SF9">
    <property type="entry name" value="RHAMNOGALACTURONATE LYASE B"/>
    <property type="match status" value="1"/>
</dbReference>
<proteinExistence type="inferred from homology"/>
<dbReference type="Proteomes" id="UP000298061">
    <property type="component" value="Unassembled WGS sequence"/>
</dbReference>
<comment type="subcellular location">
    <subcellularLocation>
        <location evidence="2">Secreted</location>
    </subcellularLocation>
</comment>
<dbReference type="Gene3D" id="2.60.40.1120">
    <property type="entry name" value="Carboxypeptidase-like, regulatory domain"/>
    <property type="match status" value="1"/>
</dbReference>
<dbReference type="Pfam" id="PF14683">
    <property type="entry name" value="CBM-like"/>
    <property type="match status" value="1"/>
</dbReference>
<dbReference type="InterPro" id="IPR008979">
    <property type="entry name" value="Galactose-bd-like_sf"/>
</dbReference>
<name>A0A4Z0A0R7_9AGAM</name>
<accession>A0A4Z0A0R7</accession>
<evidence type="ECO:0000256" key="4">
    <source>
        <dbReference type="ARBA" id="ARBA00012437"/>
    </source>
</evidence>
<evidence type="ECO:0000256" key="8">
    <source>
        <dbReference type="ARBA" id="ARBA00023277"/>
    </source>
</evidence>
<dbReference type="GO" id="GO:0030246">
    <property type="term" value="F:carbohydrate binding"/>
    <property type="evidence" value="ECO:0007669"/>
    <property type="project" value="InterPro"/>
</dbReference>
<protein>
    <recommendedName>
        <fullName evidence="4">rhamnogalacturonan endolyase</fullName>
        <ecNumber evidence="4">4.2.2.23</ecNumber>
    </recommendedName>
</protein>
<dbReference type="STRING" id="135208.A0A4Z0A0R7"/>
<dbReference type="InterPro" id="IPR011013">
    <property type="entry name" value="Gal_mutarotase_sf_dom"/>
</dbReference>
<dbReference type="GO" id="GO:0000272">
    <property type="term" value="P:polysaccharide catabolic process"/>
    <property type="evidence" value="ECO:0007669"/>
    <property type="project" value="UniProtKB-KW"/>
</dbReference>
<dbReference type="InterPro" id="IPR029413">
    <property type="entry name" value="RG-lyase_II"/>
</dbReference>
<feature type="signal peptide" evidence="10">
    <location>
        <begin position="1"/>
        <end position="20"/>
    </location>
</feature>
<comment type="catalytic activity">
    <reaction evidence="1">
        <text>Endotype eliminative cleavage of L-alpha-rhamnopyranosyl-(1-&gt;4)-alpha-D-galactopyranosyluronic acid bonds of rhamnogalacturonan I domains in ramified hairy regions of pectin leaving L-rhamnopyranose at the reducing end and 4-deoxy-4,5-unsaturated D-galactopyranosyluronic acid at the non-reducing end.</text>
        <dbReference type="EC" id="4.2.2.23"/>
    </reaction>
</comment>
<reference evidence="13 14" key="1">
    <citation type="submission" date="2019-02" db="EMBL/GenBank/DDBJ databases">
        <title>Genome sequencing of the rare red list fungi Hericium alpestre (H. flagellum).</title>
        <authorList>
            <person name="Buettner E."/>
            <person name="Kellner H."/>
        </authorList>
    </citation>
    <scope>NUCLEOTIDE SEQUENCE [LARGE SCALE GENOMIC DNA]</scope>
    <source>
        <strain evidence="13 14">DSM 108284</strain>
    </source>
</reference>
<dbReference type="GO" id="GO:0005576">
    <property type="term" value="C:extracellular region"/>
    <property type="evidence" value="ECO:0007669"/>
    <property type="project" value="UniProtKB-SubCell"/>
</dbReference>
<evidence type="ECO:0000256" key="3">
    <source>
        <dbReference type="ARBA" id="ARBA00010418"/>
    </source>
</evidence>
<keyword evidence="6 10" id="KW-0732">Signal</keyword>
<dbReference type="CDD" id="cd10316">
    <property type="entry name" value="RGL4_M"/>
    <property type="match status" value="1"/>
</dbReference>
<evidence type="ECO:0000259" key="12">
    <source>
        <dbReference type="Pfam" id="PF14686"/>
    </source>
</evidence>
<dbReference type="SUPFAM" id="SSF49452">
    <property type="entry name" value="Starch-binding domain-like"/>
    <property type="match status" value="1"/>
</dbReference>
<keyword evidence="9" id="KW-0624">Polysaccharide degradation</keyword>
<dbReference type="Pfam" id="PF14686">
    <property type="entry name" value="fn3_3"/>
    <property type="match status" value="1"/>
</dbReference>
<evidence type="ECO:0000256" key="7">
    <source>
        <dbReference type="ARBA" id="ARBA00023239"/>
    </source>
</evidence>
<organism evidence="13 14">
    <name type="scientific">Hericium alpestre</name>
    <dbReference type="NCBI Taxonomy" id="135208"/>
    <lineage>
        <taxon>Eukaryota</taxon>
        <taxon>Fungi</taxon>
        <taxon>Dikarya</taxon>
        <taxon>Basidiomycota</taxon>
        <taxon>Agaricomycotina</taxon>
        <taxon>Agaricomycetes</taxon>
        <taxon>Russulales</taxon>
        <taxon>Hericiaceae</taxon>
        <taxon>Hericium</taxon>
    </lineage>
</organism>
<evidence type="ECO:0000313" key="13">
    <source>
        <dbReference type="EMBL" id="TFY79933.1"/>
    </source>
</evidence>
<gene>
    <name evidence="13" type="ORF">EWM64_g4079</name>
</gene>
<dbReference type="EMBL" id="SFCI01000416">
    <property type="protein sequence ID" value="TFY79933.1"/>
    <property type="molecule type" value="Genomic_DNA"/>
</dbReference>
<evidence type="ECO:0000256" key="9">
    <source>
        <dbReference type="ARBA" id="ARBA00023326"/>
    </source>
</evidence>
<dbReference type="InterPro" id="IPR029411">
    <property type="entry name" value="RG-lyase_III"/>
</dbReference>
<feature type="chain" id="PRO_5021194230" description="rhamnogalacturonan endolyase" evidence="10">
    <location>
        <begin position="21"/>
        <end position="621"/>
    </location>
</feature>
<dbReference type="InterPro" id="IPR051850">
    <property type="entry name" value="Polysacch_Lyase_4"/>
</dbReference>
<keyword evidence="8" id="KW-0119">Carbohydrate metabolism</keyword>
<dbReference type="EC" id="4.2.2.23" evidence="4"/>
<keyword evidence="14" id="KW-1185">Reference proteome</keyword>
<keyword evidence="7" id="KW-0456">Lyase</keyword>
<dbReference type="PANTHER" id="PTHR32018">
    <property type="entry name" value="RHAMNOGALACTURONATE LYASE FAMILY PROTEIN"/>
    <property type="match status" value="1"/>
</dbReference>
<evidence type="ECO:0000259" key="11">
    <source>
        <dbReference type="Pfam" id="PF14683"/>
    </source>
</evidence>
<feature type="domain" description="Rhamnogalacturonan lyase" evidence="12">
    <location>
        <begin position="350"/>
        <end position="425"/>
    </location>
</feature>
<feature type="domain" description="Rhamnogalacturonan lyase" evidence="11">
    <location>
        <begin position="438"/>
        <end position="550"/>
    </location>
</feature>
<dbReference type="OrthoDB" id="2130367at2759"/>
<evidence type="ECO:0000256" key="5">
    <source>
        <dbReference type="ARBA" id="ARBA00022525"/>
    </source>
</evidence>
<keyword evidence="5" id="KW-0964">Secreted</keyword>
<sequence length="621" mass="69122">MAGSILRVAALLVAALLANAVQITETSSQLTFWNRHVSFDIQKSNGYIQNIIYQNTSLLGNVSALTGQLYTDWPSNGFALVSNSSHEIFNGSDWAGIVFTDNNAATGGLVQRSWFLRDEESGLHSFLRLAFFNETNPVQGALGESRTMFRPNTDLWTHVATHPSNRALADEIQVQDATWYIANTPNEAYVKEASTPVSLTACLASVADLVTKYTFADNQTNKAHGLYGVDAKNTAFGAWWVVNQKDTFFGGPNHFDLMVDGIAYNKQSTSHGGASSPNITNGFDRTFGPQFVYFNNEKGASIQQLLADAEKLADPAWNTDFYDEIAPHVAGYVPTSQRGQLKARISVPHGAGKVSAVLSANKLDFQDSAFDTKAYQYWVEDVKDGSFTIDRVKAGTYRLTVYADGIFGDWTQDDIVVHAKKTTSLNNLRWHAESAGRELWRIGIPDKTSGEFRNGFERDLTRTNQPHKYRIYWGAWDYPTQFPNGVNFTIGKSDYAKDWNYVHWSVFGPSYTRNNTVDVNRWQINFDLDERPSPHSVATYTIQLAGATTTSGNTDSQKGIFYNFNVRVASQQMGEDLIGLQISTYVNDETTPLDFPIYYYQSGSCAVRSGGCFYDLLGFAY</sequence>
<dbReference type="GO" id="GO:0102210">
    <property type="term" value="F:rhamnogalacturonan endolyase activity"/>
    <property type="evidence" value="ECO:0007669"/>
    <property type="project" value="UniProtKB-EC"/>
</dbReference>
<evidence type="ECO:0000256" key="2">
    <source>
        <dbReference type="ARBA" id="ARBA00004613"/>
    </source>
</evidence>